<protein>
    <submittedName>
        <fullName evidence="2">Uncharacterized protein</fullName>
    </submittedName>
</protein>
<organism evidence="2 3">
    <name type="scientific">Stieleria bergensis</name>
    <dbReference type="NCBI Taxonomy" id="2528025"/>
    <lineage>
        <taxon>Bacteria</taxon>
        <taxon>Pseudomonadati</taxon>
        <taxon>Planctomycetota</taxon>
        <taxon>Planctomycetia</taxon>
        <taxon>Pirellulales</taxon>
        <taxon>Pirellulaceae</taxon>
        <taxon>Stieleria</taxon>
    </lineage>
</organism>
<evidence type="ECO:0000256" key="1">
    <source>
        <dbReference type="SAM" id="Phobius"/>
    </source>
</evidence>
<dbReference type="Proteomes" id="UP000315003">
    <property type="component" value="Chromosome"/>
</dbReference>
<feature type="transmembrane region" description="Helical" evidence="1">
    <location>
        <begin position="7"/>
        <end position="33"/>
    </location>
</feature>
<keyword evidence="1" id="KW-0472">Membrane</keyword>
<feature type="transmembrane region" description="Helical" evidence="1">
    <location>
        <begin position="45"/>
        <end position="67"/>
    </location>
</feature>
<keyword evidence="1" id="KW-0812">Transmembrane</keyword>
<gene>
    <name evidence="2" type="ORF">SV7mr_27110</name>
</gene>
<name>A0A517SVN7_9BACT</name>
<accession>A0A517SVN7</accession>
<proteinExistence type="predicted"/>
<keyword evidence="1" id="KW-1133">Transmembrane helix</keyword>
<dbReference type="AlphaFoldDB" id="A0A517SVN7"/>
<reference evidence="2 3" key="1">
    <citation type="submission" date="2019-02" db="EMBL/GenBank/DDBJ databases">
        <title>Deep-cultivation of Planctomycetes and their phenomic and genomic characterization uncovers novel biology.</title>
        <authorList>
            <person name="Wiegand S."/>
            <person name="Jogler M."/>
            <person name="Boedeker C."/>
            <person name="Pinto D."/>
            <person name="Vollmers J."/>
            <person name="Rivas-Marin E."/>
            <person name="Kohn T."/>
            <person name="Peeters S.H."/>
            <person name="Heuer A."/>
            <person name="Rast P."/>
            <person name="Oberbeckmann S."/>
            <person name="Bunk B."/>
            <person name="Jeske O."/>
            <person name="Meyerdierks A."/>
            <person name="Storesund J.E."/>
            <person name="Kallscheuer N."/>
            <person name="Luecker S."/>
            <person name="Lage O.M."/>
            <person name="Pohl T."/>
            <person name="Merkel B.J."/>
            <person name="Hornburger P."/>
            <person name="Mueller R.-W."/>
            <person name="Bruemmer F."/>
            <person name="Labrenz M."/>
            <person name="Spormann A.M."/>
            <person name="Op den Camp H."/>
            <person name="Overmann J."/>
            <person name="Amann R."/>
            <person name="Jetten M.S.M."/>
            <person name="Mascher T."/>
            <person name="Medema M.H."/>
            <person name="Devos D.P."/>
            <person name="Kaster A.-K."/>
            <person name="Ovreas L."/>
            <person name="Rohde M."/>
            <person name="Galperin M.Y."/>
            <person name="Jogler C."/>
        </authorList>
    </citation>
    <scope>NUCLEOTIDE SEQUENCE [LARGE SCALE GENOMIC DNA]</scope>
    <source>
        <strain evidence="2 3">SV_7m_r</strain>
    </source>
</reference>
<dbReference type="EMBL" id="CP036272">
    <property type="protein sequence ID" value="QDT60194.1"/>
    <property type="molecule type" value="Genomic_DNA"/>
</dbReference>
<evidence type="ECO:0000313" key="2">
    <source>
        <dbReference type="EMBL" id="QDT60194.1"/>
    </source>
</evidence>
<keyword evidence="3" id="KW-1185">Reference proteome</keyword>
<evidence type="ECO:0000313" key="3">
    <source>
        <dbReference type="Proteomes" id="UP000315003"/>
    </source>
</evidence>
<sequence>MITEIAIWMIVFVAIGTYFLQLWTGIAVAGWAGDFKLVERETKPGPYWFVMLLQTALMIVVPALIYFSE</sequence>